<dbReference type="PROSITE" id="PS51257">
    <property type="entry name" value="PROKAR_LIPOPROTEIN"/>
    <property type="match status" value="1"/>
</dbReference>
<evidence type="ECO:0000313" key="2">
    <source>
        <dbReference type="EMBL" id="PUZ25005.1"/>
    </source>
</evidence>
<keyword evidence="1" id="KW-0472">Membrane</keyword>
<evidence type="ECO:0000256" key="1">
    <source>
        <dbReference type="SAM" id="Phobius"/>
    </source>
</evidence>
<dbReference type="Proteomes" id="UP000244450">
    <property type="component" value="Unassembled WGS sequence"/>
</dbReference>
<accession>A0A2T7BFF0</accession>
<feature type="transmembrane region" description="Helical" evidence="1">
    <location>
        <begin position="159"/>
        <end position="177"/>
    </location>
</feature>
<keyword evidence="1" id="KW-1133">Transmembrane helix</keyword>
<name>A0A2T7BFF0_9BACT</name>
<dbReference type="RefSeq" id="WP_108686842.1">
    <property type="nucleotide sequence ID" value="NZ_QCYK01000002.1"/>
</dbReference>
<keyword evidence="3" id="KW-1185">Reference proteome</keyword>
<dbReference type="EMBL" id="QCYK01000002">
    <property type="protein sequence ID" value="PUZ25005.1"/>
    <property type="molecule type" value="Genomic_DNA"/>
</dbReference>
<organism evidence="2 3">
    <name type="scientific">Chitinophaga parva</name>
    <dbReference type="NCBI Taxonomy" id="2169414"/>
    <lineage>
        <taxon>Bacteria</taxon>
        <taxon>Pseudomonadati</taxon>
        <taxon>Bacteroidota</taxon>
        <taxon>Chitinophagia</taxon>
        <taxon>Chitinophagales</taxon>
        <taxon>Chitinophagaceae</taxon>
        <taxon>Chitinophaga</taxon>
    </lineage>
</organism>
<comment type="caution">
    <text evidence="2">The sequence shown here is derived from an EMBL/GenBank/DDBJ whole genome shotgun (WGS) entry which is preliminary data.</text>
</comment>
<dbReference type="AlphaFoldDB" id="A0A2T7BFF0"/>
<keyword evidence="1" id="KW-0812">Transmembrane</keyword>
<reference evidence="2 3" key="1">
    <citation type="submission" date="2018-04" db="EMBL/GenBank/DDBJ databases">
        <title>Chitinophaga fuyangensis sp. nov., isolated from soil in a chemical factory.</title>
        <authorList>
            <person name="Chen K."/>
        </authorList>
    </citation>
    <scope>NUCLEOTIDE SEQUENCE [LARGE SCALE GENOMIC DNA]</scope>
    <source>
        <strain evidence="2 3">LY-1</strain>
    </source>
</reference>
<protein>
    <submittedName>
        <fullName evidence="2">Uncharacterized protein</fullName>
    </submittedName>
</protein>
<sequence>MGLPKTFLLSSLVILAGCSTLNKHKTVTRSTSDSTGSSHVSADLQVHSVTSVKASRPVILAPDSVHAYGVFLPVDSGIVHLIHITNGNITMDVTAQRQPGGGIKVDAAATTPQKTVLAPVDSIYTVDSVSHNTQRTAATVHQETLVKDKQVARSGVPSWVWWIAGIVALVIGAALIYKRIKSKIPLP</sequence>
<gene>
    <name evidence="2" type="ORF">DCC81_11875</name>
</gene>
<evidence type="ECO:0000313" key="3">
    <source>
        <dbReference type="Proteomes" id="UP000244450"/>
    </source>
</evidence>
<proteinExistence type="predicted"/>